<name>A0ABM9V6K8_9LACO</name>
<reference evidence="1 2" key="1">
    <citation type="submission" date="2015-12" db="EMBL/GenBank/DDBJ databases">
        <authorList>
            <person name="Andreevskaya M."/>
        </authorList>
    </citation>
    <scope>NUCLEOTIDE SEQUENCE [LARGE SCALE GENOMIC DNA]</scope>
    <source>
        <strain evidence="1 2">C122c</strain>
    </source>
</reference>
<evidence type="ECO:0000313" key="2">
    <source>
        <dbReference type="Proteomes" id="UP000199271"/>
    </source>
</evidence>
<dbReference type="EMBL" id="FBSY01000015">
    <property type="protein sequence ID" value="CUW15005.1"/>
    <property type="molecule type" value="Genomic_DNA"/>
</dbReference>
<dbReference type="Proteomes" id="UP000199271">
    <property type="component" value="Unassembled WGS sequence"/>
</dbReference>
<comment type="caution">
    <text evidence="1">The sequence shown here is derived from an EMBL/GenBank/DDBJ whole genome shotgun (WGS) entry which is preliminary data.</text>
</comment>
<sequence length="44" mass="5027">MSAEHQKLVEANLVNAITQANSILHQANITFDKEQEMYNDHCLL</sequence>
<evidence type="ECO:0000313" key="1">
    <source>
        <dbReference type="EMBL" id="CUW15005.1"/>
    </source>
</evidence>
<accession>A0ABM9V6K8</accession>
<keyword evidence="2" id="KW-1185">Reference proteome</keyword>
<gene>
    <name evidence="1" type="ORF">C122C_0125</name>
</gene>
<organism evidence="1 2">
    <name type="scientific">Leuconostoc gasicomitatum</name>
    <dbReference type="NCBI Taxonomy" id="115778"/>
    <lineage>
        <taxon>Bacteria</taxon>
        <taxon>Bacillati</taxon>
        <taxon>Bacillota</taxon>
        <taxon>Bacilli</taxon>
        <taxon>Lactobacillales</taxon>
        <taxon>Lactobacillaceae</taxon>
        <taxon>Leuconostoc</taxon>
        <taxon>Leuconostoc gelidum group</taxon>
    </lineage>
</organism>
<protein>
    <submittedName>
        <fullName evidence="1">Uncharacterized protein</fullName>
    </submittedName>
</protein>
<proteinExistence type="predicted"/>